<dbReference type="SUPFAM" id="SSF54928">
    <property type="entry name" value="RNA-binding domain, RBD"/>
    <property type="match status" value="1"/>
</dbReference>
<gene>
    <name evidence="5" type="ORF">RR48_10683</name>
</gene>
<keyword evidence="6" id="KW-1185">Reference proteome</keyword>
<dbReference type="STRING" id="76193.A0A194RMU3"/>
<protein>
    <submittedName>
        <fullName evidence="5">Msx2-interacting protein</fullName>
    </submittedName>
</protein>
<dbReference type="InParanoid" id="A0A194RMU3"/>
<dbReference type="Pfam" id="PF00076">
    <property type="entry name" value="RRM_1"/>
    <property type="match status" value="1"/>
</dbReference>
<dbReference type="SMART" id="SM00360">
    <property type="entry name" value="RRM"/>
    <property type="match status" value="1"/>
</dbReference>
<sequence>MVRETRHLWVGNLPDNIREERIREHFKRYGRVQNVKLLGRMENANAGANGTTISGFCATVAFMDIKSASKAHNAEHVLDERTLTTEYYEPAAIPSAAGATSAGSSPAGSGYSGSSSSVNSAPAPAAIARFHLS</sequence>
<dbReference type="Gene3D" id="3.30.70.330">
    <property type="match status" value="1"/>
</dbReference>
<name>A0A194RMU3_PAPMA</name>
<evidence type="ECO:0000256" key="3">
    <source>
        <dbReference type="SAM" id="MobiDB-lite"/>
    </source>
</evidence>
<evidence type="ECO:0000256" key="2">
    <source>
        <dbReference type="PROSITE-ProRule" id="PRU00176"/>
    </source>
</evidence>
<evidence type="ECO:0000313" key="6">
    <source>
        <dbReference type="Proteomes" id="UP000053240"/>
    </source>
</evidence>
<proteinExistence type="predicted"/>
<organism evidence="5 6">
    <name type="scientific">Papilio machaon</name>
    <name type="common">Old World swallowtail butterfly</name>
    <dbReference type="NCBI Taxonomy" id="76193"/>
    <lineage>
        <taxon>Eukaryota</taxon>
        <taxon>Metazoa</taxon>
        <taxon>Ecdysozoa</taxon>
        <taxon>Arthropoda</taxon>
        <taxon>Hexapoda</taxon>
        <taxon>Insecta</taxon>
        <taxon>Pterygota</taxon>
        <taxon>Neoptera</taxon>
        <taxon>Endopterygota</taxon>
        <taxon>Lepidoptera</taxon>
        <taxon>Glossata</taxon>
        <taxon>Ditrysia</taxon>
        <taxon>Papilionoidea</taxon>
        <taxon>Papilionidae</taxon>
        <taxon>Papilioninae</taxon>
        <taxon>Papilio</taxon>
    </lineage>
</organism>
<dbReference type="EMBL" id="KQ459989">
    <property type="protein sequence ID" value="KPJ18739.1"/>
    <property type="molecule type" value="Genomic_DNA"/>
</dbReference>
<feature type="domain" description="RRM" evidence="4">
    <location>
        <begin position="6"/>
        <end position="90"/>
    </location>
</feature>
<dbReference type="AlphaFoldDB" id="A0A194RMU3"/>
<feature type="region of interest" description="Disordered" evidence="3">
    <location>
        <begin position="95"/>
        <end position="121"/>
    </location>
</feature>
<evidence type="ECO:0000259" key="4">
    <source>
        <dbReference type="PROSITE" id="PS50102"/>
    </source>
</evidence>
<keyword evidence="1 2" id="KW-0694">RNA-binding</keyword>
<dbReference type="InterPro" id="IPR000504">
    <property type="entry name" value="RRM_dom"/>
</dbReference>
<reference evidence="5 6" key="1">
    <citation type="journal article" date="2015" name="Nat. Commun.">
        <title>Outbred genome sequencing and CRISPR/Cas9 gene editing in butterflies.</title>
        <authorList>
            <person name="Li X."/>
            <person name="Fan D."/>
            <person name="Zhang W."/>
            <person name="Liu G."/>
            <person name="Zhang L."/>
            <person name="Zhao L."/>
            <person name="Fang X."/>
            <person name="Chen L."/>
            <person name="Dong Y."/>
            <person name="Chen Y."/>
            <person name="Ding Y."/>
            <person name="Zhao R."/>
            <person name="Feng M."/>
            <person name="Zhu Y."/>
            <person name="Feng Y."/>
            <person name="Jiang X."/>
            <person name="Zhu D."/>
            <person name="Xiang H."/>
            <person name="Feng X."/>
            <person name="Li S."/>
            <person name="Wang J."/>
            <person name="Zhang G."/>
            <person name="Kronforst M.R."/>
            <person name="Wang W."/>
        </authorList>
    </citation>
    <scope>NUCLEOTIDE SEQUENCE [LARGE SCALE GENOMIC DNA]</scope>
    <source>
        <strain evidence="5">Ya'a_city_454_Pm</strain>
        <tissue evidence="5">Whole body</tissue>
    </source>
</reference>
<evidence type="ECO:0000256" key="1">
    <source>
        <dbReference type="ARBA" id="ARBA00022884"/>
    </source>
</evidence>
<dbReference type="InterPro" id="IPR035979">
    <property type="entry name" value="RBD_domain_sf"/>
</dbReference>
<accession>A0A194RMU3</accession>
<dbReference type="PROSITE" id="PS50102">
    <property type="entry name" value="RRM"/>
    <property type="match status" value="1"/>
</dbReference>
<dbReference type="InterPro" id="IPR012677">
    <property type="entry name" value="Nucleotide-bd_a/b_plait_sf"/>
</dbReference>
<dbReference type="GO" id="GO:0003723">
    <property type="term" value="F:RNA binding"/>
    <property type="evidence" value="ECO:0007669"/>
    <property type="project" value="UniProtKB-UniRule"/>
</dbReference>
<dbReference type="Proteomes" id="UP000053240">
    <property type="component" value="Unassembled WGS sequence"/>
</dbReference>
<evidence type="ECO:0000313" key="5">
    <source>
        <dbReference type="EMBL" id="KPJ18739.1"/>
    </source>
</evidence>